<dbReference type="Proteomes" id="UP000190092">
    <property type="component" value="Unassembled WGS sequence"/>
</dbReference>
<dbReference type="Pfam" id="PF13191">
    <property type="entry name" value="AAA_16"/>
    <property type="match status" value="1"/>
</dbReference>
<keyword evidence="2" id="KW-0067">ATP-binding</keyword>
<keyword evidence="1" id="KW-0547">Nucleotide-binding</keyword>
<dbReference type="InterPro" id="IPR025874">
    <property type="entry name" value="DZR"/>
</dbReference>
<dbReference type="GO" id="GO:0004016">
    <property type="term" value="F:adenylate cyclase activity"/>
    <property type="evidence" value="ECO:0007669"/>
    <property type="project" value="UniProtKB-ARBA"/>
</dbReference>
<dbReference type="InterPro" id="IPR001054">
    <property type="entry name" value="A/G_cyclase"/>
</dbReference>
<dbReference type="InterPro" id="IPR011990">
    <property type="entry name" value="TPR-like_helical_dom_sf"/>
</dbReference>
<dbReference type="Gene3D" id="1.25.40.10">
    <property type="entry name" value="Tetratricopeptide repeat domain"/>
    <property type="match status" value="1"/>
</dbReference>
<dbReference type="GO" id="GO:0005524">
    <property type="term" value="F:ATP binding"/>
    <property type="evidence" value="ECO:0007669"/>
    <property type="project" value="UniProtKB-KW"/>
</dbReference>
<dbReference type="PANTHER" id="PTHR16305">
    <property type="entry name" value="TESTICULAR SOLUBLE ADENYLYL CYCLASE"/>
    <property type="match status" value="1"/>
</dbReference>
<dbReference type="EMBL" id="FUWJ01000010">
    <property type="protein sequence ID" value="SKA31858.1"/>
    <property type="molecule type" value="Genomic_DNA"/>
</dbReference>
<name>A0A1T4SVC0_9HYPH</name>
<dbReference type="Pfam" id="PF12773">
    <property type="entry name" value="DZR"/>
    <property type="match status" value="1"/>
</dbReference>
<sequence length="1036" mass="111373">MRCPNCDTANASNARFCIECGVALWRTCPSCSANNLPTAHYCGQCGIALDASPPPPRAIGPKEAALRQTTVLFADVSGSTELIASLDPEEAAKRLAPAIEAMQAAVRQYEGAVVRVQGDGVMALFGAPRPQEDHAVRACYAAFALQSMVKALAAEPFQVRVGIHSGEVLARTVATDFSTEFDATGITVHIASRLESLAPPGGIVVSLATMKSARQYISIEPMGKQAIRGLANPLEVFLLTGLRKGRAASRFAVEARRSTFVGRERELELLQRGLDRAIEGEGCAIGIVGEAGIGKSRLCFEFTERCRAMGVRILEGRAVAHSRATPFEPMIDLAKAFFEISAEDDPARARQKIAATLQGLGPELVVELPLLLDFLGLSEGAATEKPDPAARRDRLNGLLRQLARLASRDAPAVILFEDLHFMDSGSESLIEVLAETLTGTRLLLLVNFRPGYSASWMRGDHYDQISLAPLRHAAAGALAEDMLGGDESVEPLLSLVADRARGNPFFIEELVRKFEESGHLVGGPGHYRLVRIPDIRIIPDNVQAIVSARVDDRPELERTLLQTAAVIGREFVAAVLARVTHIQDALVNGALRRLSSAGLIYESGGAVAGGFAFKHPMVQEVVYHSLVSDRRRHLHAAVAAELEKSLPDPNGAQAAFLAYHFEEAGNTAMAASYTFKAAIWHGTRDPGQALDAWKRTRRLLASLKLDGAARYPLLMANGQIVNLGWREGLTASEVEPYYLEALDIATSLRDMRAITLLTAAYGRALASTGSAKDYVTKVNEALGLLDRQKHAGLTVVLTAIRCHALKQAGDLRAALEDNDVALAGVDRVEAQDQETLGFKVPVWVKGMRGQILAMMGRFDEARDLAMELIGSGQSVDSLHRMLAHGIMIDIAWGLNDESLAAEHSLLNQKLGEGSGNPYLMAYGRAYVGVAQSMRGDLAGATTSLSEALHFARRRHIALENEARMLADLAHVQLKAGFTARAIATAEEAGAIARRRGAKVWLAYAEWVSAGPASPVFKDLLEETGAGLLAGLPRDAG</sequence>
<dbReference type="AlphaFoldDB" id="A0A1T4SVC0"/>
<dbReference type="InterPro" id="IPR027417">
    <property type="entry name" value="P-loop_NTPase"/>
</dbReference>
<dbReference type="InterPro" id="IPR029787">
    <property type="entry name" value="Nucleotide_cyclase"/>
</dbReference>
<dbReference type="Gene3D" id="3.40.50.300">
    <property type="entry name" value="P-loop containing nucleotide triphosphate hydrolases"/>
    <property type="match status" value="1"/>
</dbReference>
<dbReference type="Gene3D" id="3.30.70.1230">
    <property type="entry name" value="Nucleotide cyclase"/>
    <property type="match status" value="1"/>
</dbReference>
<proteinExistence type="predicted"/>
<accession>A0A1T4SVC0</accession>
<dbReference type="Pfam" id="PF00211">
    <property type="entry name" value="Guanylate_cyc"/>
    <property type="match status" value="1"/>
</dbReference>
<dbReference type="GO" id="GO:0009190">
    <property type="term" value="P:cyclic nucleotide biosynthetic process"/>
    <property type="evidence" value="ECO:0007669"/>
    <property type="project" value="InterPro"/>
</dbReference>
<dbReference type="GO" id="GO:0035556">
    <property type="term" value="P:intracellular signal transduction"/>
    <property type="evidence" value="ECO:0007669"/>
    <property type="project" value="InterPro"/>
</dbReference>
<feature type="domain" description="Guanylate cyclase" evidence="3">
    <location>
        <begin position="70"/>
        <end position="195"/>
    </location>
</feature>
<evidence type="ECO:0000256" key="2">
    <source>
        <dbReference type="ARBA" id="ARBA00022840"/>
    </source>
</evidence>
<keyword evidence="5" id="KW-1185">Reference proteome</keyword>
<organism evidence="4 5">
    <name type="scientific">Enhydrobacter aerosaccus</name>
    <dbReference type="NCBI Taxonomy" id="225324"/>
    <lineage>
        <taxon>Bacteria</taxon>
        <taxon>Pseudomonadati</taxon>
        <taxon>Pseudomonadota</taxon>
        <taxon>Alphaproteobacteria</taxon>
        <taxon>Hyphomicrobiales</taxon>
        <taxon>Enhydrobacter</taxon>
    </lineage>
</organism>
<dbReference type="CDD" id="cd07302">
    <property type="entry name" value="CHD"/>
    <property type="match status" value="1"/>
</dbReference>
<protein>
    <submittedName>
        <fullName evidence="4">Adenylate cyclase</fullName>
    </submittedName>
</protein>
<dbReference type="PANTHER" id="PTHR16305:SF28">
    <property type="entry name" value="GUANYLATE CYCLASE DOMAIN-CONTAINING PROTEIN"/>
    <property type="match status" value="1"/>
</dbReference>
<dbReference type="InterPro" id="IPR041664">
    <property type="entry name" value="AAA_16"/>
</dbReference>
<dbReference type="RefSeq" id="WP_085936873.1">
    <property type="nucleotide sequence ID" value="NZ_FUWJ01000010.1"/>
</dbReference>
<reference evidence="5" key="1">
    <citation type="submission" date="2017-02" db="EMBL/GenBank/DDBJ databases">
        <authorList>
            <person name="Varghese N."/>
            <person name="Submissions S."/>
        </authorList>
    </citation>
    <scope>NUCLEOTIDE SEQUENCE [LARGE SCALE GENOMIC DNA]</scope>
    <source>
        <strain evidence="5">ATCC 27094</strain>
    </source>
</reference>
<evidence type="ECO:0000313" key="5">
    <source>
        <dbReference type="Proteomes" id="UP000190092"/>
    </source>
</evidence>
<dbReference type="SMART" id="SM00044">
    <property type="entry name" value="CYCc"/>
    <property type="match status" value="1"/>
</dbReference>
<dbReference type="SUPFAM" id="SSF52540">
    <property type="entry name" value="P-loop containing nucleoside triphosphate hydrolases"/>
    <property type="match status" value="1"/>
</dbReference>
<gene>
    <name evidence="4" type="ORF">SAMN02745126_05127</name>
</gene>
<dbReference type="PROSITE" id="PS50125">
    <property type="entry name" value="GUANYLATE_CYCLASE_2"/>
    <property type="match status" value="1"/>
</dbReference>
<dbReference type="GO" id="GO:0005737">
    <property type="term" value="C:cytoplasm"/>
    <property type="evidence" value="ECO:0007669"/>
    <property type="project" value="TreeGrafter"/>
</dbReference>
<dbReference type="SUPFAM" id="SSF55073">
    <property type="entry name" value="Nucleotide cyclase"/>
    <property type="match status" value="1"/>
</dbReference>
<dbReference type="STRING" id="225324.SAMN02745126_05127"/>
<evidence type="ECO:0000259" key="3">
    <source>
        <dbReference type="PROSITE" id="PS50125"/>
    </source>
</evidence>
<evidence type="ECO:0000313" key="4">
    <source>
        <dbReference type="EMBL" id="SKA31858.1"/>
    </source>
</evidence>
<evidence type="ECO:0000256" key="1">
    <source>
        <dbReference type="ARBA" id="ARBA00022741"/>
    </source>
</evidence>
<dbReference type="OrthoDB" id="9785312at2"/>